<reference evidence="3 4" key="1">
    <citation type="submission" date="2020-02" db="EMBL/GenBank/DDBJ databases">
        <authorList>
            <person name="Ferguson B K."/>
        </authorList>
    </citation>
    <scope>NUCLEOTIDE SEQUENCE [LARGE SCALE GENOMIC DNA]</scope>
</reference>
<evidence type="ECO:0000313" key="3">
    <source>
        <dbReference type="EMBL" id="CAB0001692.1"/>
    </source>
</evidence>
<name>A0A6H5GFI4_9HEMI</name>
<proteinExistence type="predicted"/>
<dbReference type="AlphaFoldDB" id="A0A6H5GFI4"/>
<organism evidence="3 4">
    <name type="scientific">Nesidiocoris tenuis</name>
    <dbReference type="NCBI Taxonomy" id="355587"/>
    <lineage>
        <taxon>Eukaryota</taxon>
        <taxon>Metazoa</taxon>
        <taxon>Ecdysozoa</taxon>
        <taxon>Arthropoda</taxon>
        <taxon>Hexapoda</taxon>
        <taxon>Insecta</taxon>
        <taxon>Pterygota</taxon>
        <taxon>Neoptera</taxon>
        <taxon>Paraneoptera</taxon>
        <taxon>Hemiptera</taxon>
        <taxon>Heteroptera</taxon>
        <taxon>Panheteroptera</taxon>
        <taxon>Cimicomorpha</taxon>
        <taxon>Miridae</taxon>
        <taxon>Dicyphina</taxon>
        <taxon>Nesidiocoris</taxon>
    </lineage>
</organism>
<protein>
    <submittedName>
        <fullName evidence="3">Uncharacterized protein</fullName>
    </submittedName>
</protein>
<dbReference type="Proteomes" id="UP000479000">
    <property type="component" value="Unassembled WGS sequence"/>
</dbReference>
<evidence type="ECO:0000256" key="2">
    <source>
        <dbReference type="SAM" id="Phobius"/>
    </source>
</evidence>
<evidence type="ECO:0000256" key="1">
    <source>
        <dbReference type="SAM" id="MobiDB-lite"/>
    </source>
</evidence>
<feature type="non-terminal residue" evidence="3">
    <location>
        <position position="176"/>
    </location>
</feature>
<feature type="region of interest" description="Disordered" evidence="1">
    <location>
        <begin position="148"/>
        <end position="176"/>
    </location>
</feature>
<sequence length="176" mass="19535">MSDTRNASVSCYATSIQYEFSRDARLPQSHSPARLLTIVHLDGRVGRHAGNRNTVIRGGFWRCTSQENLLNARFFFFEIGPLLLCVLLLTAYGVRRTAYGVRRTADGQKIFIADSCSRTSETDVQMVGTGRALRPVPSRNPRRLRHQLEDKAFSLSHPTTGDEDEGGGDSLALNPP</sequence>
<evidence type="ECO:0000313" key="4">
    <source>
        <dbReference type="Proteomes" id="UP000479000"/>
    </source>
</evidence>
<keyword evidence="2" id="KW-0472">Membrane</keyword>
<gene>
    <name evidence="3" type="ORF">NTEN_LOCUS7479</name>
</gene>
<feature type="transmembrane region" description="Helical" evidence="2">
    <location>
        <begin position="74"/>
        <end position="94"/>
    </location>
</feature>
<keyword evidence="2" id="KW-0812">Transmembrane</keyword>
<accession>A0A6H5GFI4</accession>
<keyword evidence="4" id="KW-1185">Reference proteome</keyword>
<dbReference type="EMBL" id="CADCXU010011295">
    <property type="protein sequence ID" value="CAB0001692.1"/>
    <property type="molecule type" value="Genomic_DNA"/>
</dbReference>
<keyword evidence="2" id="KW-1133">Transmembrane helix</keyword>